<dbReference type="PROSITE" id="PS51910">
    <property type="entry name" value="GH18_2"/>
    <property type="match status" value="1"/>
</dbReference>
<dbReference type="SMART" id="SM00636">
    <property type="entry name" value="Glyco_18"/>
    <property type="match status" value="1"/>
</dbReference>
<dbReference type="CDD" id="cd06548">
    <property type="entry name" value="GH18_chitinase"/>
    <property type="match status" value="1"/>
</dbReference>
<name>A0A5C6ISM0_9ACTN</name>
<evidence type="ECO:0000256" key="3">
    <source>
        <dbReference type="ARBA" id="ARBA00022801"/>
    </source>
</evidence>
<dbReference type="EC" id="3.2.1.14" evidence="2"/>
<dbReference type="PANTHER" id="PTHR11177:SF317">
    <property type="entry name" value="CHITINASE 12-RELATED"/>
    <property type="match status" value="1"/>
</dbReference>
<protein>
    <recommendedName>
        <fullName evidence="2">chitinase</fullName>
        <ecNumber evidence="2">3.2.1.14</ecNumber>
    </recommendedName>
</protein>
<evidence type="ECO:0000256" key="6">
    <source>
        <dbReference type="RuleBase" id="RU000489"/>
    </source>
</evidence>
<keyword evidence="4" id="KW-0119">Carbohydrate metabolism</keyword>
<dbReference type="EMBL" id="VOGW01000189">
    <property type="protein sequence ID" value="TWV31976.1"/>
    <property type="molecule type" value="Genomic_DNA"/>
</dbReference>
<dbReference type="InterPro" id="IPR006311">
    <property type="entry name" value="TAT_signal"/>
</dbReference>
<dbReference type="GO" id="GO:0006032">
    <property type="term" value="P:chitin catabolic process"/>
    <property type="evidence" value="ECO:0007669"/>
    <property type="project" value="UniProtKB-KW"/>
</dbReference>
<evidence type="ECO:0000256" key="1">
    <source>
        <dbReference type="ARBA" id="ARBA00000822"/>
    </source>
</evidence>
<feature type="domain" description="GH18" evidence="9">
    <location>
        <begin position="46"/>
        <end position="409"/>
    </location>
</feature>
<evidence type="ECO:0000256" key="5">
    <source>
        <dbReference type="ARBA" id="ARBA00023295"/>
    </source>
</evidence>
<dbReference type="RefSeq" id="WP_146468981.1">
    <property type="nucleotide sequence ID" value="NZ_VOGW01000189.1"/>
</dbReference>
<evidence type="ECO:0000259" key="9">
    <source>
        <dbReference type="PROSITE" id="PS51910"/>
    </source>
</evidence>
<keyword evidence="5 6" id="KW-0326">Glycosidase</keyword>
<dbReference type="PROSITE" id="PS51318">
    <property type="entry name" value="TAT"/>
    <property type="match status" value="1"/>
</dbReference>
<dbReference type="SUPFAM" id="SSF51445">
    <property type="entry name" value="(Trans)glycosidases"/>
    <property type="match status" value="1"/>
</dbReference>
<dbReference type="PROSITE" id="PS01095">
    <property type="entry name" value="GH18_1"/>
    <property type="match status" value="1"/>
</dbReference>
<feature type="signal peptide" evidence="8">
    <location>
        <begin position="1"/>
        <end position="34"/>
    </location>
</feature>
<feature type="chain" id="PRO_5022860174" description="chitinase" evidence="8">
    <location>
        <begin position="35"/>
        <end position="409"/>
    </location>
</feature>
<dbReference type="Proteomes" id="UP000320481">
    <property type="component" value="Unassembled WGS sequence"/>
</dbReference>
<evidence type="ECO:0000313" key="11">
    <source>
        <dbReference type="Proteomes" id="UP000320481"/>
    </source>
</evidence>
<dbReference type="PANTHER" id="PTHR11177">
    <property type="entry name" value="CHITINASE"/>
    <property type="match status" value="1"/>
</dbReference>
<keyword evidence="8" id="KW-0732">Signal</keyword>
<dbReference type="SUPFAM" id="SSF54556">
    <property type="entry name" value="Chitinase insertion domain"/>
    <property type="match status" value="1"/>
</dbReference>
<dbReference type="Pfam" id="PF00704">
    <property type="entry name" value="Glyco_hydro_18"/>
    <property type="match status" value="1"/>
</dbReference>
<reference evidence="10" key="1">
    <citation type="journal article" date="2019" name="Microbiol. Resour. Announc.">
        <title>Draft Genomic Sequences of Streptomyces misionensis and Streptomyces albidoflavus, bacteria applied for phytopathogen biocontrol.</title>
        <authorList>
            <person name="Pylro V."/>
            <person name="Dias A."/>
            <person name="Andreote F."/>
            <person name="Varani A."/>
            <person name="Andreote C."/>
            <person name="Bernardo E."/>
            <person name="Martins T."/>
        </authorList>
    </citation>
    <scope>NUCLEOTIDE SEQUENCE [LARGE SCALE GENOMIC DNA]</scope>
    <source>
        <strain evidence="10">66</strain>
    </source>
</reference>
<dbReference type="Gene3D" id="3.20.20.80">
    <property type="entry name" value="Glycosidases"/>
    <property type="match status" value="1"/>
</dbReference>
<keyword evidence="4" id="KW-0146">Chitin degradation</keyword>
<dbReference type="InterPro" id="IPR001223">
    <property type="entry name" value="Glyco_hydro18_cat"/>
</dbReference>
<keyword evidence="11" id="KW-1185">Reference proteome</keyword>
<dbReference type="Gene3D" id="3.10.50.10">
    <property type="match status" value="1"/>
</dbReference>
<organism evidence="10 11">
    <name type="scientific">Streptomyces misionensis</name>
    <dbReference type="NCBI Taxonomy" id="67331"/>
    <lineage>
        <taxon>Bacteria</taxon>
        <taxon>Bacillati</taxon>
        <taxon>Actinomycetota</taxon>
        <taxon>Actinomycetes</taxon>
        <taxon>Kitasatosporales</taxon>
        <taxon>Streptomycetaceae</taxon>
        <taxon>Streptomyces</taxon>
    </lineage>
</organism>
<evidence type="ECO:0000256" key="2">
    <source>
        <dbReference type="ARBA" id="ARBA00012729"/>
    </source>
</evidence>
<dbReference type="GO" id="GO:0008061">
    <property type="term" value="F:chitin binding"/>
    <property type="evidence" value="ECO:0007669"/>
    <property type="project" value="InterPro"/>
</dbReference>
<dbReference type="InterPro" id="IPR029070">
    <property type="entry name" value="Chitinase_insertion_sf"/>
</dbReference>
<keyword evidence="3 6" id="KW-0378">Hydrolase</keyword>
<comment type="catalytic activity">
    <reaction evidence="1">
        <text>Random endo-hydrolysis of N-acetyl-beta-D-glucosaminide (1-&gt;4)-beta-linkages in chitin and chitodextrins.</text>
        <dbReference type="EC" id="3.2.1.14"/>
    </reaction>
</comment>
<dbReference type="AlphaFoldDB" id="A0A5C6ISM0"/>
<comment type="similarity">
    <text evidence="7">Belongs to the glycosyl hydrolase 18 family.</text>
</comment>
<accession>A0A5C6ISM0</accession>
<evidence type="ECO:0000313" key="10">
    <source>
        <dbReference type="EMBL" id="TWV31976.1"/>
    </source>
</evidence>
<evidence type="ECO:0000256" key="7">
    <source>
        <dbReference type="RuleBase" id="RU004453"/>
    </source>
</evidence>
<evidence type="ECO:0000256" key="4">
    <source>
        <dbReference type="ARBA" id="ARBA00023024"/>
    </source>
</evidence>
<sequence length="409" mass="42948">MHIPHGSRPRTFLSAAAAAALTAGLLAGAGTATAVSPTSPQVQAGSKVVGYFTEWGTYDRKYFVKNIETSGSAAKLTHINYAFGNVTGGKCAMGDSYAATDRAYTAAESVDGTADTWDQPLRGNFNQLLKLKKKHPNLKILWSFGGWTWSGGFGEAAKNPAAFAQSCYDLVENSKWAGLFDGIDIDWEYPNACGNTCDSSGREAFRDVLAALRAKFAGKLVTAAISADATSGGKIDAADYAGAAQYVDWYNPMTYDYFGAWDAKGPTAPHSPLNSYSGIPKADFNTSATIAKLKGLGVPASKLLLGIGFYGRGWTGVTQAAPGGTATGPAAGTYEQGIEDYKVLKTKCPANGTVGGTAYAKCGGDWWSYDTPATIATKMAYKNQQGLGGTFFWELSGDTANGELIKSIG</sequence>
<dbReference type="InterPro" id="IPR050314">
    <property type="entry name" value="Glycosyl_Hydrlase_18"/>
</dbReference>
<keyword evidence="4" id="KW-0624">Polysaccharide degradation</keyword>
<gene>
    <name evidence="10" type="ORF">FRZ03_34400</name>
</gene>
<dbReference type="InterPro" id="IPR011583">
    <property type="entry name" value="Chitinase_II/V-like_cat"/>
</dbReference>
<proteinExistence type="inferred from homology"/>
<dbReference type="InterPro" id="IPR017853">
    <property type="entry name" value="GH"/>
</dbReference>
<comment type="caution">
    <text evidence="10">The sequence shown here is derived from an EMBL/GenBank/DDBJ whole genome shotgun (WGS) entry which is preliminary data.</text>
</comment>
<dbReference type="GO" id="GO:0008843">
    <property type="term" value="F:endochitinase activity"/>
    <property type="evidence" value="ECO:0007669"/>
    <property type="project" value="UniProtKB-EC"/>
</dbReference>
<evidence type="ECO:0000256" key="8">
    <source>
        <dbReference type="SAM" id="SignalP"/>
    </source>
</evidence>
<dbReference type="InterPro" id="IPR001579">
    <property type="entry name" value="Glyco_hydro_18_chit_AS"/>
</dbReference>
<dbReference type="GO" id="GO:0005975">
    <property type="term" value="P:carbohydrate metabolic process"/>
    <property type="evidence" value="ECO:0007669"/>
    <property type="project" value="InterPro"/>
</dbReference>